<keyword evidence="4" id="KW-1185">Reference proteome</keyword>
<feature type="transmembrane region" description="Helical" evidence="1">
    <location>
        <begin position="113"/>
        <end position="140"/>
    </location>
</feature>
<feature type="transmembrane region" description="Helical" evidence="1">
    <location>
        <begin position="55"/>
        <end position="75"/>
    </location>
</feature>
<accession>A0A8J7VU24</accession>
<organism evidence="2">
    <name type="scientific">Coralloluteibacterium stylophorae</name>
    <dbReference type="NCBI Taxonomy" id="1776034"/>
    <lineage>
        <taxon>Bacteria</taxon>
        <taxon>Pseudomonadati</taxon>
        <taxon>Pseudomonadota</taxon>
        <taxon>Gammaproteobacteria</taxon>
        <taxon>Lysobacterales</taxon>
        <taxon>Lysobacteraceae</taxon>
        <taxon>Coralloluteibacterium</taxon>
    </lineage>
</organism>
<dbReference type="EMBL" id="JAGQFT010000111">
    <property type="protein sequence ID" value="MBR0563235.1"/>
    <property type="molecule type" value="Genomic_DNA"/>
</dbReference>
<reference evidence="3 4" key="1">
    <citation type="journal article" date="2021" name="Microbiol. Resour. Announc.">
        <title>Draft Genome Sequence of Coralloluteibacterium stylophorae LMG 29479T.</title>
        <authorList>
            <person name="Karlyshev A.V."/>
            <person name="Kudryashova E.B."/>
            <person name="Ariskina E.V."/>
            <person name="Conroy A.P."/>
            <person name="Abidueva E.Y."/>
        </authorList>
    </citation>
    <scope>NUCLEOTIDE SEQUENCE [LARGE SCALE GENOMIC DNA]</scope>
    <source>
        <strain evidence="3 4">LMG 29479</strain>
    </source>
</reference>
<name>A0A8J7VU24_9GAMM</name>
<keyword evidence="1" id="KW-0812">Transmembrane</keyword>
<dbReference type="RefSeq" id="WP_211927153.1">
    <property type="nucleotide sequence ID" value="NZ_JAGQFT020000002.1"/>
</dbReference>
<feature type="transmembrane region" description="Helical" evidence="1">
    <location>
        <begin position="82"/>
        <end position="101"/>
    </location>
</feature>
<protein>
    <submittedName>
        <fullName evidence="2">Uncharacterized protein</fullName>
    </submittedName>
</protein>
<sequence length="153" mass="15435">MRSAQGQPARRRMRTGARLGIAAMACVAAALALASLVAGGDLLDLRLPGGLPLGNLLAWLVPCGLSAAALALAPVPGRALRFARVSCVFAVAWLPVSLALADDLALNFSGGRGTAWLAFSLAVAACAAAALPTAALAALIRRRRAGAADRRTA</sequence>
<evidence type="ECO:0000313" key="3">
    <source>
        <dbReference type="EMBL" id="MBS7456249.1"/>
    </source>
</evidence>
<dbReference type="Proteomes" id="UP000675747">
    <property type="component" value="Unassembled WGS sequence"/>
</dbReference>
<evidence type="ECO:0000313" key="2">
    <source>
        <dbReference type="EMBL" id="MBR0563235.1"/>
    </source>
</evidence>
<gene>
    <name evidence="3" type="ORF">KB893_003745</name>
    <name evidence="2" type="ORF">KB893_12030</name>
</gene>
<keyword evidence="1" id="KW-1133">Transmembrane helix</keyword>
<comment type="caution">
    <text evidence="2">The sequence shown here is derived from an EMBL/GenBank/DDBJ whole genome shotgun (WGS) entry which is preliminary data.</text>
</comment>
<proteinExistence type="predicted"/>
<evidence type="ECO:0000313" key="4">
    <source>
        <dbReference type="Proteomes" id="UP000675747"/>
    </source>
</evidence>
<keyword evidence="1" id="KW-0472">Membrane</keyword>
<dbReference type="EMBL" id="JAGQFT020000002">
    <property type="protein sequence ID" value="MBS7456249.1"/>
    <property type="molecule type" value="Genomic_DNA"/>
</dbReference>
<evidence type="ECO:0000256" key="1">
    <source>
        <dbReference type="SAM" id="Phobius"/>
    </source>
</evidence>
<reference evidence="2" key="2">
    <citation type="submission" date="2021-04" db="EMBL/GenBank/DDBJ databases">
        <authorList>
            <person name="Karlyshev A.V."/>
        </authorList>
    </citation>
    <scope>NUCLEOTIDE SEQUENCE</scope>
    <source>
        <strain evidence="2">LMG 29479</strain>
    </source>
</reference>
<dbReference type="AlphaFoldDB" id="A0A8J7VU24"/>